<keyword evidence="2" id="KW-0238">DNA-binding</keyword>
<keyword evidence="3" id="KW-0804">Transcription</keyword>
<protein>
    <submittedName>
        <fullName evidence="6">AraC family transcriptional regulator</fullName>
    </submittedName>
</protein>
<dbReference type="SUPFAM" id="SSF46689">
    <property type="entry name" value="Homeodomain-like"/>
    <property type="match status" value="2"/>
</dbReference>
<dbReference type="SUPFAM" id="SSF51215">
    <property type="entry name" value="Regulatory protein AraC"/>
    <property type="match status" value="1"/>
</dbReference>
<dbReference type="InterPro" id="IPR050204">
    <property type="entry name" value="AraC_XylS_family_regulators"/>
</dbReference>
<dbReference type="Gene3D" id="1.10.10.60">
    <property type="entry name" value="Homeodomain-like"/>
    <property type="match status" value="1"/>
</dbReference>
<evidence type="ECO:0000256" key="3">
    <source>
        <dbReference type="ARBA" id="ARBA00023163"/>
    </source>
</evidence>
<dbReference type="InterPro" id="IPR009057">
    <property type="entry name" value="Homeodomain-like_sf"/>
</dbReference>
<dbReference type="InterPro" id="IPR037923">
    <property type="entry name" value="HTH-like"/>
</dbReference>
<evidence type="ECO:0000259" key="5">
    <source>
        <dbReference type="PROSITE" id="PS01124"/>
    </source>
</evidence>
<dbReference type="PANTHER" id="PTHR46796">
    <property type="entry name" value="HTH-TYPE TRANSCRIPTIONAL ACTIVATOR RHAS-RELATED"/>
    <property type="match status" value="1"/>
</dbReference>
<dbReference type="PANTHER" id="PTHR46796:SF2">
    <property type="entry name" value="TRANSCRIPTIONAL REGULATORY PROTEIN"/>
    <property type="match status" value="1"/>
</dbReference>
<accession>A0ABX6XR59</accession>
<name>A0ABX6XR59_9GAMM</name>
<dbReference type="InterPro" id="IPR003313">
    <property type="entry name" value="AraC-bd"/>
</dbReference>
<dbReference type="Pfam" id="PF02311">
    <property type="entry name" value="AraC_binding"/>
    <property type="match status" value="1"/>
</dbReference>
<dbReference type="Pfam" id="PF12833">
    <property type="entry name" value="HTH_18"/>
    <property type="match status" value="1"/>
</dbReference>
<dbReference type="InterPro" id="IPR018060">
    <property type="entry name" value="HTH_AraC"/>
</dbReference>
<keyword evidence="7" id="KW-1185">Reference proteome</keyword>
<sequence length="266" mass="30283">MSDKDWVRRPHEPGRFERLEAYFAGYGFAPHRHDTYAIGCTLAGVHRFNYRNCSRYSLPGDTIVLHPDELHDGEAGSEAGFRYRIVYIEPALLQGALGGQALPFINEGVSRDPRMQRAVRSLLQSFDRPLDRLEEQDALYDVAQALAAVSGAKGRRRSVDYRAAERARDYIHELLTQPISLDELERVSGRGRWSLSRDFRALYGTSPYRYLTLRRLDRVRHLLLGGSVPSDAALIAGFSDQSHVTRQFKQAYGLSPGHWLRLIRRA</sequence>
<dbReference type="PROSITE" id="PS01124">
    <property type="entry name" value="HTH_ARAC_FAMILY_2"/>
    <property type="match status" value="1"/>
</dbReference>
<reference evidence="6 7" key="1">
    <citation type="submission" date="2020-12" db="EMBL/GenBank/DDBJ databases">
        <title>FDA dAtabase for Regulatory Grade micrObial Sequences (FDA-ARGOS): Supporting development and validation of Infectious Disease Dx tests.</title>
        <authorList>
            <person name="Sproer C."/>
            <person name="Gronow S."/>
            <person name="Severitt S."/>
            <person name="Schroder I."/>
            <person name="Tallon L."/>
            <person name="Sadzewicz L."/>
            <person name="Zhao X."/>
            <person name="Boylan J."/>
            <person name="Ott S."/>
            <person name="Bowen H."/>
            <person name="Vavikolanu K."/>
            <person name="Mehta A."/>
            <person name="Aluvathingal J."/>
            <person name="Nadendla S."/>
            <person name="Lowell S."/>
            <person name="Myers T."/>
            <person name="Yan Y."/>
            <person name="Sichtig H."/>
        </authorList>
    </citation>
    <scope>NUCLEOTIDE SEQUENCE [LARGE SCALE GENOMIC DNA]</scope>
    <source>
        <strain evidence="6 7">FDAARGOS_877</strain>
    </source>
</reference>
<dbReference type="GeneID" id="75214429"/>
<organism evidence="6 7">
    <name type="scientific">Stutzerimonas frequens</name>
    <dbReference type="NCBI Taxonomy" id="2968969"/>
    <lineage>
        <taxon>Bacteria</taxon>
        <taxon>Pseudomonadati</taxon>
        <taxon>Pseudomonadota</taxon>
        <taxon>Gammaproteobacteria</taxon>
        <taxon>Pseudomonadales</taxon>
        <taxon>Pseudomonadaceae</taxon>
        <taxon>Stutzerimonas</taxon>
    </lineage>
</organism>
<keyword evidence="1" id="KW-0805">Transcription regulation</keyword>
<evidence type="ECO:0000256" key="1">
    <source>
        <dbReference type="ARBA" id="ARBA00023015"/>
    </source>
</evidence>
<dbReference type="Proteomes" id="UP000595058">
    <property type="component" value="Chromosome"/>
</dbReference>
<evidence type="ECO:0000256" key="2">
    <source>
        <dbReference type="ARBA" id="ARBA00023125"/>
    </source>
</evidence>
<proteinExistence type="predicted"/>
<evidence type="ECO:0000256" key="4">
    <source>
        <dbReference type="ARBA" id="ARBA00037345"/>
    </source>
</evidence>
<comment type="function">
    <text evidence="4">Regulatory protein of the TOL plasmid xyl operons. XylS activates the xylXYZLTEGFJQKIH operon required for the degradation of toluene, m-xylene and p-xylene.</text>
</comment>
<dbReference type="EMBL" id="CP065720">
    <property type="protein sequence ID" value="QPT16547.1"/>
    <property type="molecule type" value="Genomic_DNA"/>
</dbReference>
<dbReference type="RefSeq" id="WP_102841244.1">
    <property type="nucleotide sequence ID" value="NZ_CP065720.1"/>
</dbReference>
<evidence type="ECO:0000313" key="6">
    <source>
        <dbReference type="EMBL" id="QPT16547.1"/>
    </source>
</evidence>
<feature type="domain" description="HTH araC/xylS-type" evidence="5">
    <location>
        <begin position="165"/>
        <end position="262"/>
    </location>
</feature>
<gene>
    <name evidence="6" type="ORF">I6G34_13995</name>
</gene>
<dbReference type="SMART" id="SM00342">
    <property type="entry name" value="HTH_ARAC"/>
    <property type="match status" value="1"/>
</dbReference>
<evidence type="ECO:0000313" key="7">
    <source>
        <dbReference type="Proteomes" id="UP000595058"/>
    </source>
</evidence>